<name>A0AAD5IFB9_ACENE</name>
<dbReference type="GO" id="GO:0005634">
    <property type="term" value="C:nucleus"/>
    <property type="evidence" value="ECO:0007669"/>
    <property type="project" value="UniProtKB-SubCell"/>
</dbReference>
<protein>
    <recommendedName>
        <fullName evidence="7">MADS-box domain-containing protein</fullName>
    </recommendedName>
</protein>
<dbReference type="PRINTS" id="PR00404">
    <property type="entry name" value="MADSDOMAIN"/>
</dbReference>
<feature type="coiled-coil region" evidence="6">
    <location>
        <begin position="94"/>
        <end position="151"/>
    </location>
</feature>
<dbReference type="GO" id="GO:0045944">
    <property type="term" value="P:positive regulation of transcription by RNA polymerase II"/>
    <property type="evidence" value="ECO:0007669"/>
    <property type="project" value="InterPro"/>
</dbReference>
<dbReference type="SUPFAM" id="SSF55455">
    <property type="entry name" value="SRF-like"/>
    <property type="match status" value="1"/>
</dbReference>
<keyword evidence="6" id="KW-0175">Coiled coil</keyword>
<dbReference type="InterPro" id="IPR002100">
    <property type="entry name" value="TF_MADSbox"/>
</dbReference>
<evidence type="ECO:0000256" key="6">
    <source>
        <dbReference type="SAM" id="Coils"/>
    </source>
</evidence>
<evidence type="ECO:0000256" key="3">
    <source>
        <dbReference type="ARBA" id="ARBA00023125"/>
    </source>
</evidence>
<dbReference type="PROSITE" id="PS50066">
    <property type="entry name" value="MADS_BOX_2"/>
    <property type="match status" value="1"/>
</dbReference>
<dbReference type="GO" id="GO:0046983">
    <property type="term" value="F:protein dimerization activity"/>
    <property type="evidence" value="ECO:0007669"/>
    <property type="project" value="InterPro"/>
</dbReference>
<comment type="subcellular location">
    <subcellularLocation>
        <location evidence="1">Nucleus</location>
    </subcellularLocation>
</comment>
<dbReference type="InterPro" id="IPR033897">
    <property type="entry name" value="SRF-like_MADS-box"/>
</dbReference>
<evidence type="ECO:0000313" key="9">
    <source>
        <dbReference type="Proteomes" id="UP001064489"/>
    </source>
</evidence>
<evidence type="ECO:0000256" key="4">
    <source>
        <dbReference type="ARBA" id="ARBA00023163"/>
    </source>
</evidence>
<evidence type="ECO:0000256" key="1">
    <source>
        <dbReference type="ARBA" id="ARBA00004123"/>
    </source>
</evidence>
<dbReference type="GO" id="GO:0000981">
    <property type="term" value="F:DNA-binding transcription factor activity, RNA polymerase II-specific"/>
    <property type="evidence" value="ECO:0007669"/>
    <property type="project" value="InterPro"/>
</dbReference>
<keyword evidence="3" id="KW-0238">DNA-binding</keyword>
<accession>A0AAD5IFB9</accession>
<keyword evidence="9" id="KW-1185">Reference proteome</keyword>
<dbReference type="SMART" id="SM00432">
    <property type="entry name" value="MADS"/>
    <property type="match status" value="1"/>
</dbReference>
<dbReference type="InterPro" id="IPR050142">
    <property type="entry name" value="MADS-box/MEF2_TF"/>
</dbReference>
<keyword evidence="2" id="KW-0805">Transcription regulation</keyword>
<gene>
    <name evidence="8" type="ORF">LWI28_020337</name>
</gene>
<evidence type="ECO:0000259" key="7">
    <source>
        <dbReference type="PROSITE" id="PS50066"/>
    </source>
</evidence>
<evidence type="ECO:0000256" key="2">
    <source>
        <dbReference type="ARBA" id="ARBA00023015"/>
    </source>
</evidence>
<reference evidence="8" key="2">
    <citation type="submission" date="2023-02" db="EMBL/GenBank/DDBJ databases">
        <authorList>
            <person name="Swenson N.G."/>
            <person name="Wegrzyn J.L."/>
            <person name="Mcevoy S.L."/>
        </authorList>
    </citation>
    <scope>NUCLEOTIDE SEQUENCE</scope>
    <source>
        <strain evidence="8">91603</strain>
        <tissue evidence="8">Leaf</tissue>
    </source>
</reference>
<dbReference type="Pfam" id="PF00319">
    <property type="entry name" value="SRF-TF"/>
    <property type="match status" value="1"/>
</dbReference>
<evidence type="ECO:0000256" key="5">
    <source>
        <dbReference type="ARBA" id="ARBA00023242"/>
    </source>
</evidence>
<dbReference type="InterPro" id="IPR036879">
    <property type="entry name" value="TF_MADSbox_sf"/>
</dbReference>
<dbReference type="EMBL" id="JAJSOW010000106">
    <property type="protein sequence ID" value="KAI9161750.1"/>
    <property type="molecule type" value="Genomic_DNA"/>
</dbReference>
<dbReference type="CDD" id="cd00266">
    <property type="entry name" value="MADS_SRF_like"/>
    <property type="match status" value="1"/>
</dbReference>
<reference evidence="8" key="1">
    <citation type="journal article" date="2022" name="Plant J.">
        <title>Strategies of tolerance reflected in two North American maple genomes.</title>
        <authorList>
            <person name="McEvoy S.L."/>
            <person name="Sezen U.U."/>
            <person name="Trouern-Trend A."/>
            <person name="McMahon S.M."/>
            <person name="Schaberg P.G."/>
            <person name="Yang J."/>
            <person name="Wegrzyn J.L."/>
            <person name="Swenson N.G."/>
        </authorList>
    </citation>
    <scope>NUCLEOTIDE SEQUENCE</scope>
    <source>
        <strain evidence="8">91603</strain>
    </source>
</reference>
<feature type="domain" description="MADS-box" evidence="7">
    <location>
        <begin position="1"/>
        <end position="53"/>
    </location>
</feature>
<keyword evidence="4" id="KW-0804">Transcription</keyword>
<sequence length="242" mass="27848">MARKKVTLARIVDDSARKASLKKRSSGLMKKVYELTILCGTNASVIIYNPDDKQLMTWPPRTEALKILTRFFSMAEMQQKKKMINQETYLDEKVSKMQEQLNKYERKHREIEIFNIMQYVDQGNDLDKLNVNDLKSLVQFSEEKLKEIRKRVEYCQQIPLFPGSKTDHMAGLSSSYQSFEAIKGGNDITLGLQPYRNVETGCNDNSDDMGLPSDLFRGNDIIASDIGLPYDVTKEWPTNFNP</sequence>
<comment type="caution">
    <text evidence="8">The sequence shown here is derived from an EMBL/GenBank/DDBJ whole genome shotgun (WGS) entry which is preliminary data.</text>
</comment>
<proteinExistence type="predicted"/>
<dbReference type="GO" id="GO:0000987">
    <property type="term" value="F:cis-regulatory region sequence-specific DNA binding"/>
    <property type="evidence" value="ECO:0007669"/>
    <property type="project" value="InterPro"/>
</dbReference>
<dbReference type="Proteomes" id="UP001064489">
    <property type="component" value="Chromosome 2"/>
</dbReference>
<dbReference type="AlphaFoldDB" id="A0AAD5IFB9"/>
<dbReference type="PANTHER" id="PTHR48019">
    <property type="entry name" value="SERUM RESPONSE FACTOR HOMOLOG"/>
    <property type="match status" value="1"/>
</dbReference>
<dbReference type="Gene3D" id="3.40.1810.10">
    <property type="entry name" value="Transcription factor, MADS-box"/>
    <property type="match status" value="1"/>
</dbReference>
<keyword evidence="5" id="KW-0539">Nucleus</keyword>
<organism evidence="8 9">
    <name type="scientific">Acer negundo</name>
    <name type="common">Box elder</name>
    <dbReference type="NCBI Taxonomy" id="4023"/>
    <lineage>
        <taxon>Eukaryota</taxon>
        <taxon>Viridiplantae</taxon>
        <taxon>Streptophyta</taxon>
        <taxon>Embryophyta</taxon>
        <taxon>Tracheophyta</taxon>
        <taxon>Spermatophyta</taxon>
        <taxon>Magnoliopsida</taxon>
        <taxon>eudicotyledons</taxon>
        <taxon>Gunneridae</taxon>
        <taxon>Pentapetalae</taxon>
        <taxon>rosids</taxon>
        <taxon>malvids</taxon>
        <taxon>Sapindales</taxon>
        <taxon>Sapindaceae</taxon>
        <taxon>Hippocastanoideae</taxon>
        <taxon>Acereae</taxon>
        <taxon>Acer</taxon>
    </lineage>
</organism>
<evidence type="ECO:0000313" key="8">
    <source>
        <dbReference type="EMBL" id="KAI9161750.1"/>
    </source>
</evidence>